<organism evidence="2 3">
    <name type="scientific">Psychrobacter urativorans</name>
    <dbReference type="NCBI Taxonomy" id="45610"/>
    <lineage>
        <taxon>Bacteria</taxon>
        <taxon>Pseudomonadati</taxon>
        <taxon>Pseudomonadota</taxon>
        <taxon>Gammaproteobacteria</taxon>
        <taxon>Moraxellales</taxon>
        <taxon>Moraxellaceae</taxon>
        <taxon>Psychrobacter</taxon>
    </lineage>
</organism>
<keyword evidence="1" id="KW-0175">Coiled coil</keyword>
<dbReference type="STRING" id="45610.AOC03_08740"/>
<dbReference type="AlphaFoldDB" id="A0A0M5MJV9"/>
<dbReference type="Proteomes" id="UP000059847">
    <property type="component" value="Chromosome"/>
</dbReference>
<evidence type="ECO:0000256" key="1">
    <source>
        <dbReference type="SAM" id="Coils"/>
    </source>
</evidence>
<proteinExistence type="predicted"/>
<feature type="coiled-coil region" evidence="1">
    <location>
        <begin position="147"/>
        <end position="181"/>
    </location>
</feature>
<protein>
    <submittedName>
        <fullName evidence="2">Uncharacterized protein</fullName>
    </submittedName>
</protein>
<reference evidence="2 3" key="1">
    <citation type="submission" date="2015-09" db="EMBL/GenBank/DDBJ databases">
        <title>Complete genome of Psychrobacter urativorans R10.10B.</title>
        <authorList>
            <person name="See-Too W.S."/>
            <person name="Chan K.G."/>
        </authorList>
    </citation>
    <scope>NUCLEOTIDE SEQUENCE [LARGE SCALE GENOMIC DNA]</scope>
    <source>
        <strain evidence="2 3">R10.10B</strain>
    </source>
</reference>
<evidence type="ECO:0000313" key="2">
    <source>
        <dbReference type="EMBL" id="ALF60112.1"/>
    </source>
</evidence>
<evidence type="ECO:0000313" key="3">
    <source>
        <dbReference type="Proteomes" id="UP000059847"/>
    </source>
</evidence>
<gene>
    <name evidence="2" type="ORF">AOC03_08740</name>
</gene>
<dbReference type="KEGG" id="pur:AOC03_08740"/>
<dbReference type="EMBL" id="CP012678">
    <property type="protein sequence ID" value="ALF60112.1"/>
    <property type="molecule type" value="Genomic_DNA"/>
</dbReference>
<dbReference type="RefSeq" id="WP_062535164.1">
    <property type="nucleotide sequence ID" value="NZ_CP012678.1"/>
</dbReference>
<name>A0A0M5MJV9_9GAMM</name>
<accession>A0A0M5MJV9</accession>
<keyword evidence="3" id="KW-1185">Reference proteome</keyword>
<sequence length="326" mass="38592">MAPYLRLDDRLRFYQDVIKTLFNHDVGFGDRLRFIHEYKLPVTLVSIADQMHLISAKKPQLTLFDYRSDEVTALMQAFEIEGFFDGWDILLIFSYMEYVNAQVEFLPIHDEFERTELIDILAFRLYRMMEELEESVEYLATDLKNKSNGREDKVIELEARILELENDYDSENECRNNLEENFKNFLNTYIHNCHQRYDTSKIKDNILNKVKAIYCSLTSLDDEFSNMYEFLGCIVYHGGDHSLCEMMHEKLRDEIENEFDELIFSEKVALVDEYYLDYLIDDIDISSLEDISEFHKLVSRGDAFYNVTSALKTEFLSGVPSYDPYD</sequence>